<accession>A0A8S5TNH6</accession>
<reference evidence="1" key="1">
    <citation type="journal article" date="2021" name="Proc. Natl. Acad. Sci. U.S.A.">
        <title>A Catalog of Tens of Thousands of Viruses from Human Metagenomes Reveals Hidden Associations with Chronic Diseases.</title>
        <authorList>
            <person name="Tisza M.J."/>
            <person name="Buck C.B."/>
        </authorList>
    </citation>
    <scope>NUCLEOTIDE SEQUENCE</scope>
    <source>
        <strain evidence="1">Ct90d35</strain>
    </source>
</reference>
<evidence type="ECO:0000313" key="1">
    <source>
        <dbReference type="EMBL" id="DAF64686.1"/>
    </source>
</evidence>
<sequence>MTIYIDSDFKCHAATADGLTAVETEAFTGKCPAYIEGYRFIPEGEVWVRADGVRFSGEMAAPWKPWRELDSAQRAYEQEQLESLSAQNAELLDAMAAMVEDVYQSDTEMIGG</sequence>
<proteinExistence type="predicted"/>
<name>A0A8S5TNH6_9CAUD</name>
<protein>
    <submittedName>
        <fullName evidence="1">Uncharacterized protein</fullName>
    </submittedName>
</protein>
<dbReference type="EMBL" id="BK032865">
    <property type="protein sequence ID" value="DAF64686.1"/>
    <property type="molecule type" value="Genomic_DNA"/>
</dbReference>
<organism evidence="1">
    <name type="scientific">Podoviridae sp. ct90d35</name>
    <dbReference type="NCBI Taxonomy" id="2827724"/>
    <lineage>
        <taxon>Viruses</taxon>
        <taxon>Duplodnaviria</taxon>
        <taxon>Heunggongvirae</taxon>
        <taxon>Uroviricota</taxon>
        <taxon>Caudoviricetes</taxon>
    </lineage>
</organism>